<sequence length="435" mass="47751">MFSRHPRRYDMVKKISRRKFLALISTGAISTWIGITHLRDQLVHGQSSSFDTFIPIILKPNQPTVTPTPSPPPTPTSTPKVTQPPPASARVVHVRHTSVTNWTGSPYAYWNYVNQTKVNLMVEQGLKTLTGQSNLVNAWQVLLPNYVQGEGIAIKVNFNNAMQMACGNETGQINALPQLVIALIGGLKARGVAESDIKIYDGVNRIFPLYFINAIHSQYPNVQLFHACADDSHKVTYNSSNPSATVQFSPPSGVPSPAPQKIADVLVNATYLINIPIMKNHSCAGITLAFKNHFGTISNPGGVHSHVFFIDGCGGGVYSNYSPLVDIYKNSNIRNKTILTVGDGIFGCLGSEDGYPSFWINTFGQGEFPKSLFFSRDPVAIDSVMADFLRAEYGYFDGSDKYLQFAQDAGLGTYERGDPWGSGYSRIDYQKIVLS</sequence>
<dbReference type="STRING" id="926569.ANT_20100"/>
<dbReference type="AlphaFoldDB" id="E8MXF5"/>
<evidence type="ECO:0000313" key="5">
    <source>
        <dbReference type="Proteomes" id="UP000008922"/>
    </source>
</evidence>
<feature type="compositionally biased region" description="Pro residues" evidence="1">
    <location>
        <begin position="66"/>
        <end position="87"/>
    </location>
</feature>
<protein>
    <recommendedName>
        <fullName evidence="3">DUF362 domain-containing protein</fullName>
    </recommendedName>
</protein>
<proteinExistence type="predicted"/>
<keyword evidence="2" id="KW-0812">Transmembrane</keyword>
<keyword evidence="2" id="KW-0472">Membrane</keyword>
<organism evidence="4 5">
    <name type="scientific">Anaerolinea thermophila (strain DSM 14523 / JCM 11388 / NBRC 100420 / UNI-1)</name>
    <dbReference type="NCBI Taxonomy" id="926569"/>
    <lineage>
        <taxon>Bacteria</taxon>
        <taxon>Bacillati</taxon>
        <taxon>Chloroflexota</taxon>
        <taxon>Anaerolineae</taxon>
        <taxon>Anaerolineales</taxon>
        <taxon>Anaerolineaceae</taxon>
        <taxon>Anaerolinea</taxon>
    </lineage>
</organism>
<evidence type="ECO:0000256" key="1">
    <source>
        <dbReference type="SAM" id="MobiDB-lite"/>
    </source>
</evidence>
<evidence type="ECO:0000313" key="4">
    <source>
        <dbReference type="EMBL" id="BAJ64036.1"/>
    </source>
</evidence>
<evidence type="ECO:0000256" key="2">
    <source>
        <dbReference type="SAM" id="Phobius"/>
    </source>
</evidence>
<gene>
    <name evidence="4" type="ordered locus">ANT_20100</name>
</gene>
<name>E8MXF5_ANATU</name>
<keyword evidence="2" id="KW-1133">Transmembrane helix</keyword>
<dbReference type="Proteomes" id="UP000008922">
    <property type="component" value="Chromosome"/>
</dbReference>
<dbReference type="EMBL" id="AP012029">
    <property type="protein sequence ID" value="BAJ64036.1"/>
    <property type="molecule type" value="Genomic_DNA"/>
</dbReference>
<dbReference type="eggNOG" id="COG2006">
    <property type="taxonomic scope" value="Bacteria"/>
</dbReference>
<dbReference type="InParanoid" id="E8MXF5"/>
<evidence type="ECO:0000259" key="3">
    <source>
        <dbReference type="Pfam" id="PF04015"/>
    </source>
</evidence>
<feature type="domain" description="DUF362" evidence="3">
    <location>
        <begin position="152"/>
        <end position="387"/>
    </location>
</feature>
<feature type="region of interest" description="Disordered" evidence="1">
    <location>
        <begin position="61"/>
        <end position="88"/>
    </location>
</feature>
<accession>E8MXF5</accession>
<dbReference type="InterPro" id="IPR007160">
    <property type="entry name" value="DUF362"/>
</dbReference>
<reference evidence="4 5" key="1">
    <citation type="submission" date="2010-12" db="EMBL/GenBank/DDBJ databases">
        <title>Whole genome sequence of Anaerolinea thermophila UNI-1.</title>
        <authorList>
            <person name="Narita-Yamada S."/>
            <person name="Kishi E."/>
            <person name="Watanabe Y."/>
            <person name="Takasaki K."/>
            <person name="Ankai A."/>
            <person name="Oguchi A."/>
            <person name="Fukui S."/>
            <person name="Takahashi M."/>
            <person name="Yashiro I."/>
            <person name="Hosoyama A."/>
            <person name="Sekiguchi Y."/>
            <person name="Hanada S."/>
            <person name="Fujita N."/>
        </authorList>
    </citation>
    <scope>NUCLEOTIDE SEQUENCE [LARGE SCALE GENOMIC DNA]</scope>
    <source>
        <strain evidence="5">DSM 14523 / JCM 11388 / NBRC 100420 / UNI-1</strain>
    </source>
</reference>
<feature type="transmembrane region" description="Helical" evidence="2">
    <location>
        <begin position="20"/>
        <end position="38"/>
    </location>
</feature>
<dbReference type="HOGENOM" id="CLU_603627_0_0_0"/>
<keyword evidence="5" id="KW-1185">Reference proteome</keyword>
<dbReference type="KEGG" id="atm:ANT_20100"/>
<dbReference type="Pfam" id="PF04015">
    <property type="entry name" value="DUF362"/>
    <property type="match status" value="1"/>
</dbReference>